<evidence type="ECO:0000256" key="8">
    <source>
        <dbReference type="ARBA" id="ARBA00047841"/>
    </source>
</evidence>
<feature type="domain" description="Methyltransferase" evidence="9">
    <location>
        <begin position="267"/>
        <end position="367"/>
    </location>
</feature>
<evidence type="ECO:0000256" key="6">
    <source>
        <dbReference type="ARBA" id="ARBA00047619"/>
    </source>
</evidence>
<comment type="pathway">
    <text evidence="2">Lipid metabolism.</text>
</comment>
<organism evidence="10 11">
    <name type="scientific">Petrolisthes manimaculis</name>
    <dbReference type="NCBI Taxonomy" id="1843537"/>
    <lineage>
        <taxon>Eukaryota</taxon>
        <taxon>Metazoa</taxon>
        <taxon>Ecdysozoa</taxon>
        <taxon>Arthropoda</taxon>
        <taxon>Crustacea</taxon>
        <taxon>Multicrustacea</taxon>
        <taxon>Malacostraca</taxon>
        <taxon>Eumalacostraca</taxon>
        <taxon>Eucarida</taxon>
        <taxon>Decapoda</taxon>
        <taxon>Pleocyemata</taxon>
        <taxon>Anomura</taxon>
        <taxon>Galatheoidea</taxon>
        <taxon>Porcellanidae</taxon>
        <taxon>Petrolisthes</taxon>
    </lineage>
</organism>
<dbReference type="CDD" id="cd02440">
    <property type="entry name" value="AdoMet_MTases"/>
    <property type="match status" value="2"/>
</dbReference>
<reference evidence="10" key="1">
    <citation type="submission" date="2023-11" db="EMBL/GenBank/DDBJ databases">
        <title>Genome assemblies of two species of porcelain crab, Petrolisthes cinctipes and Petrolisthes manimaculis (Anomura: Porcellanidae).</title>
        <authorList>
            <person name="Angst P."/>
        </authorList>
    </citation>
    <scope>NUCLEOTIDE SEQUENCE</scope>
    <source>
        <strain evidence="10">PB745_02</strain>
        <tissue evidence="10">Gill</tissue>
    </source>
</reference>
<dbReference type="EC" id="2.1.1.103" evidence="5"/>
<dbReference type="PANTHER" id="PTHR44307:SF2">
    <property type="entry name" value="PHOSPHOETHANOLAMINE METHYLTRANSFERASE ISOFORM X1"/>
    <property type="match status" value="1"/>
</dbReference>
<keyword evidence="11" id="KW-1185">Reference proteome</keyword>
<comment type="catalytic activity">
    <reaction evidence="6">
        <text>N,N-dimethylethanolamine phosphate + S-adenosyl-L-methionine = phosphocholine + S-adenosyl-L-homocysteine + H(+)</text>
        <dbReference type="Rhea" id="RHEA:25325"/>
        <dbReference type="ChEBI" id="CHEBI:15378"/>
        <dbReference type="ChEBI" id="CHEBI:57856"/>
        <dbReference type="ChEBI" id="CHEBI:58641"/>
        <dbReference type="ChEBI" id="CHEBI:59789"/>
        <dbReference type="ChEBI" id="CHEBI:295975"/>
        <dbReference type="EC" id="2.1.1.103"/>
    </reaction>
    <physiologicalReaction direction="left-to-right" evidence="6">
        <dbReference type="Rhea" id="RHEA:25326"/>
    </physiologicalReaction>
</comment>
<gene>
    <name evidence="10" type="ORF">Pmani_010007</name>
</gene>
<dbReference type="Pfam" id="PF13649">
    <property type="entry name" value="Methyltransf_25"/>
    <property type="match status" value="2"/>
</dbReference>
<dbReference type="InterPro" id="IPR029063">
    <property type="entry name" value="SAM-dependent_MTases_sf"/>
</dbReference>
<comment type="catalytic activity">
    <reaction evidence="7">
        <text>phosphoethanolamine + S-adenosyl-L-methionine = N-methylethanolamine phosphate + S-adenosyl-L-homocysteine + H(+)</text>
        <dbReference type="Rhea" id="RHEA:20365"/>
        <dbReference type="ChEBI" id="CHEBI:15378"/>
        <dbReference type="ChEBI" id="CHEBI:57781"/>
        <dbReference type="ChEBI" id="CHEBI:57856"/>
        <dbReference type="ChEBI" id="CHEBI:58190"/>
        <dbReference type="ChEBI" id="CHEBI:59789"/>
        <dbReference type="EC" id="2.1.1.103"/>
    </reaction>
    <physiologicalReaction direction="left-to-right" evidence="7">
        <dbReference type="Rhea" id="RHEA:20366"/>
    </physiologicalReaction>
</comment>
<evidence type="ECO:0000256" key="7">
    <source>
        <dbReference type="ARBA" id="ARBA00047622"/>
    </source>
</evidence>
<evidence type="ECO:0000313" key="10">
    <source>
        <dbReference type="EMBL" id="KAK4319028.1"/>
    </source>
</evidence>
<keyword evidence="4" id="KW-0808">Transferase</keyword>
<sequence>MSTNEPSVMVMRKTFWEQQEPSEETMIQAVVDDSLPDDDAHEIMATLPDFRGKRVLDLAAGIGRFTTRLAKKAQWVTAVDLSEAFIIENRARNKRLNNITYICHDVTNLCLPTESVDLVFSNWLFKYLTDEEVAVFLTRALSWLVPGGHFFFRESCFQSMASINKADNPTIYRHSQWYTSMLSQANSCCGNGESSYFTLLCFKNMLAYIKYRDSANQVCFLAQKRIHRQPQQPGGGNTCCPSLHPDLSLTGMVLAASWACMEKGQKVLEVGCGMGQSTFLLAERYGVHVHGLDLSPSLVHSAIDTQVTKTPAKLRRKVQFEMNTTLQPNTCDSNTLHQIYCQPNLLHKIPHLHHTLAQYYKLLRSGGKLLVGDYCRGTSHYRTNHYMCGMGSVEKVIQLLKEAGFKGVTSQDLTPELLNSPHDNNTNHQQKPQLYQISTNTHTNHQQASGLQQTHTTDNINHPRASELQQTPFSNHQLLQQTSEDSHGVYQDQLSRSVGEEGLVWTLFTATK</sequence>
<comment type="caution">
    <text evidence="10">The sequence shown here is derived from an EMBL/GenBank/DDBJ whole genome shotgun (WGS) entry which is preliminary data.</text>
</comment>
<dbReference type="SUPFAM" id="SSF53335">
    <property type="entry name" value="S-adenosyl-L-methionine-dependent methyltransferases"/>
    <property type="match status" value="2"/>
</dbReference>
<dbReference type="GO" id="GO:0032259">
    <property type="term" value="P:methylation"/>
    <property type="evidence" value="ECO:0007669"/>
    <property type="project" value="UniProtKB-KW"/>
</dbReference>
<dbReference type="EMBL" id="JAWZYT010000786">
    <property type="protein sequence ID" value="KAK4319028.1"/>
    <property type="molecule type" value="Genomic_DNA"/>
</dbReference>
<name>A0AAE1Q2Z6_9EUCA</name>
<evidence type="ECO:0000256" key="2">
    <source>
        <dbReference type="ARBA" id="ARBA00005189"/>
    </source>
</evidence>
<dbReference type="AlphaFoldDB" id="A0AAE1Q2Z6"/>
<evidence type="ECO:0000313" key="11">
    <source>
        <dbReference type="Proteomes" id="UP001292094"/>
    </source>
</evidence>
<comment type="pathway">
    <text evidence="1">Phospholipid metabolism; phosphatidylcholine biosynthesis.</text>
</comment>
<dbReference type="Gene3D" id="3.40.50.150">
    <property type="entry name" value="Vaccinia Virus protein VP39"/>
    <property type="match status" value="2"/>
</dbReference>
<comment type="catalytic activity">
    <reaction evidence="8">
        <text>N-methylethanolamine phosphate + S-adenosyl-L-methionine = N,N-dimethylethanolamine phosphate + S-adenosyl-L-homocysteine + H(+)</text>
        <dbReference type="Rhea" id="RHEA:25321"/>
        <dbReference type="ChEBI" id="CHEBI:15378"/>
        <dbReference type="ChEBI" id="CHEBI:57781"/>
        <dbReference type="ChEBI" id="CHEBI:57856"/>
        <dbReference type="ChEBI" id="CHEBI:58641"/>
        <dbReference type="ChEBI" id="CHEBI:59789"/>
        <dbReference type="EC" id="2.1.1.103"/>
    </reaction>
    <physiologicalReaction direction="left-to-right" evidence="8">
        <dbReference type="Rhea" id="RHEA:25322"/>
    </physiologicalReaction>
</comment>
<dbReference type="PANTHER" id="PTHR44307">
    <property type="entry name" value="PHOSPHOETHANOLAMINE METHYLTRANSFERASE"/>
    <property type="match status" value="1"/>
</dbReference>
<evidence type="ECO:0000256" key="5">
    <source>
        <dbReference type="ARBA" id="ARBA00035674"/>
    </source>
</evidence>
<keyword evidence="3" id="KW-0489">Methyltransferase</keyword>
<accession>A0AAE1Q2Z6</accession>
<evidence type="ECO:0000256" key="3">
    <source>
        <dbReference type="ARBA" id="ARBA00022603"/>
    </source>
</evidence>
<evidence type="ECO:0000259" key="9">
    <source>
        <dbReference type="Pfam" id="PF13649"/>
    </source>
</evidence>
<evidence type="ECO:0000256" key="4">
    <source>
        <dbReference type="ARBA" id="ARBA00022679"/>
    </source>
</evidence>
<dbReference type="Proteomes" id="UP001292094">
    <property type="component" value="Unassembled WGS sequence"/>
</dbReference>
<dbReference type="GO" id="GO:0000234">
    <property type="term" value="F:phosphoethanolamine N-methyltransferase activity"/>
    <property type="evidence" value="ECO:0007669"/>
    <property type="project" value="UniProtKB-EC"/>
</dbReference>
<proteinExistence type="predicted"/>
<evidence type="ECO:0000256" key="1">
    <source>
        <dbReference type="ARBA" id="ARBA00004969"/>
    </source>
</evidence>
<dbReference type="InterPro" id="IPR041698">
    <property type="entry name" value="Methyltransf_25"/>
</dbReference>
<protein>
    <recommendedName>
        <fullName evidence="5">phosphoethanolamine N-methyltransferase</fullName>
        <ecNumber evidence="5">2.1.1.103</ecNumber>
    </recommendedName>
</protein>
<feature type="domain" description="Methyltransferase" evidence="9">
    <location>
        <begin position="55"/>
        <end position="148"/>
    </location>
</feature>